<reference evidence="11 12" key="1">
    <citation type="submission" date="2020-08" db="EMBL/GenBank/DDBJ databases">
        <title>Winkia gen. nov., sp. nov., isolated from faeces of the Anser albifrons in China.</title>
        <authorList>
            <person name="Liu Q."/>
        </authorList>
    </citation>
    <scope>NUCLEOTIDE SEQUENCE [LARGE SCALE GENOMIC DNA]</scope>
    <source>
        <strain evidence="11 12">C62</strain>
    </source>
</reference>
<dbReference type="Proteomes" id="UP000627538">
    <property type="component" value="Unassembled WGS sequence"/>
</dbReference>
<comment type="similarity">
    <text evidence="1 6 7">Belongs to the universal ribosomal protein uL6 family.</text>
</comment>
<comment type="subunit">
    <text evidence="6">Part of the 50S ribosomal subunit.</text>
</comment>
<keyword evidence="3 6" id="KW-0694">RNA-binding</keyword>
<keyword evidence="5 6" id="KW-0687">Ribonucleoprotein</keyword>
<dbReference type="InterPro" id="IPR000702">
    <property type="entry name" value="Ribosomal_uL6-like"/>
</dbReference>
<dbReference type="RefSeq" id="WP_191071257.1">
    <property type="nucleotide sequence ID" value="NZ_CP060506.1"/>
</dbReference>
<dbReference type="GO" id="GO:0003735">
    <property type="term" value="F:structural constituent of ribosome"/>
    <property type="evidence" value="ECO:0007669"/>
    <property type="project" value="UniProtKB-UniRule"/>
</dbReference>
<gene>
    <name evidence="6 11" type="primary">rplF</name>
    <name evidence="11" type="ORF">H8R10_02960</name>
</gene>
<evidence type="ECO:0000313" key="12">
    <source>
        <dbReference type="Proteomes" id="UP000627538"/>
    </source>
</evidence>
<organism evidence="11 12">
    <name type="scientific">Nanchangia anserum</name>
    <dbReference type="NCBI Taxonomy" id="2692125"/>
    <lineage>
        <taxon>Bacteria</taxon>
        <taxon>Bacillati</taxon>
        <taxon>Actinomycetota</taxon>
        <taxon>Actinomycetes</taxon>
        <taxon>Actinomycetales</taxon>
        <taxon>Actinomycetaceae</taxon>
        <taxon>Nanchangia</taxon>
    </lineage>
</organism>
<dbReference type="InterPro" id="IPR020040">
    <property type="entry name" value="Ribosomal_uL6_a/b-dom"/>
</dbReference>
<feature type="domain" description="Large ribosomal subunit protein uL6 alpha-beta" evidence="10">
    <location>
        <begin position="11"/>
        <end position="82"/>
    </location>
</feature>
<dbReference type="Pfam" id="PF00347">
    <property type="entry name" value="Ribosomal_L6"/>
    <property type="match status" value="2"/>
</dbReference>
<dbReference type="PANTHER" id="PTHR11655:SF14">
    <property type="entry name" value="LARGE RIBOSOMAL SUBUNIT PROTEIN UL6M"/>
    <property type="match status" value="1"/>
</dbReference>
<dbReference type="HAMAP" id="MF_01365_B">
    <property type="entry name" value="Ribosomal_uL6_B"/>
    <property type="match status" value="1"/>
</dbReference>
<proteinExistence type="inferred from homology"/>
<evidence type="ECO:0000256" key="7">
    <source>
        <dbReference type="RuleBase" id="RU003869"/>
    </source>
</evidence>
<dbReference type="SUPFAM" id="SSF56053">
    <property type="entry name" value="Ribosomal protein L6"/>
    <property type="match status" value="2"/>
</dbReference>
<dbReference type="GO" id="GO:0002181">
    <property type="term" value="P:cytoplasmic translation"/>
    <property type="evidence" value="ECO:0007669"/>
    <property type="project" value="TreeGrafter"/>
</dbReference>
<evidence type="ECO:0000256" key="1">
    <source>
        <dbReference type="ARBA" id="ARBA00009356"/>
    </source>
</evidence>
<dbReference type="PANTHER" id="PTHR11655">
    <property type="entry name" value="60S/50S RIBOSOMAL PROTEIN L6/L9"/>
    <property type="match status" value="1"/>
</dbReference>
<keyword evidence="4 6" id="KW-0689">Ribosomal protein</keyword>
<dbReference type="Gene3D" id="3.90.930.12">
    <property type="entry name" value="Ribosomal protein L6, alpha-beta domain"/>
    <property type="match status" value="2"/>
</dbReference>
<name>A0A8I0G7B8_9ACTO</name>
<evidence type="ECO:0000256" key="9">
    <source>
        <dbReference type="SAM" id="MobiDB-lite"/>
    </source>
</evidence>
<dbReference type="InterPro" id="IPR036789">
    <property type="entry name" value="Ribosomal_uL6-like_a/b-dom_sf"/>
</dbReference>
<accession>A0A8I0G7B8</accession>
<evidence type="ECO:0000256" key="4">
    <source>
        <dbReference type="ARBA" id="ARBA00022980"/>
    </source>
</evidence>
<feature type="region of interest" description="Disordered" evidence="9">
    <location>
        <begin position="150"/>
        <end position="178"/>
    </location>
</feature>
<keyword evidence="2 6" id="KW-0699">rRNA-binding</keyword>
<protein>
    <recommendedName>
        <fullName evidence="6">Large ribosomal subunit protein uL6</fullName>
    </recommendedName>
</protein>
<dbReference type="NCBIfam" id="TIGR03654">
    <property type="entry name" value="L6_bact"/>
    <property type="match status" value="1"/>
</dbReference>
<dbReference type="FunFam" id="3.90.930.12:FF:000002">
    <property type="entry name" value="50S ribosomal protein L6"/>
    <property type="match status" value="1"/>
</dbReference>
<sequence>MSRIGKAPVAVPSSVEVKIDGQTVSVKGPKGQLERTFPQGITVSHADGQITVTRENDDRRNRALHGLVRSLVNNMVIGVTEGYQKKMEIVGTGYRVIAKGKDLELHLGYSHTIDFPAPEGIEFTVESALKFTVAGISKEKVGETAARIRRLRPPEPYKGKGVRYADEQVRRKAGKAGK</sequence>
<comment type="function">
    <text evidence="6 8">This protein binds to the 23S rRNA, and is important in its secondary structure. It is located near the subunit interface in the base of the L7/L12 stalk, and near the tRNA binding site of the peptidyltransferase center.</text>
</comment>
<dbReference type="GO" id="GO:0022625">
    <property type="term" value="C:cytosolic large ribosomal subunit"/>
    <property type="evidence" value="ECO:0007669"/>
    <property type="project" value="UniProtKB-UniRule"/>
</dbReference>
<evidence type="ECO:0000313" key="11">
    <source>
        <dbReference type="EMBL" id="MBD3689190.1"/>
    </source>
</evidence>
<evidence type="ECO:0000256" key="6">
    <source>
        <dbReference type="HAMAP-Rule" id="MF_01365"/>
    </source>
</evidence>
<evidence type="ECO:0000259" key="10">
    <source>
        <dbReference type="Pfam" id="PF00347"/>
    </source>
</evidence>
<dbReference type="EMBL" id="JACRUO010000001">
    <property type="protein sequence ID" value="MBD3689190.1"/>
    <property type="molecule type" value="Genomic_DNA"/>
</dbReference>
<evidence type="ECO:0000256" key="5">
    <source>
        <dbReference type="ARBA" id="ARBA00023274"/>
    </source>
</evidence>
<dbReference type="FunFam" id="3.90.930.12:FF:000001">
    <property type="entry name" value="50S ribosomal protein L6"/>
    <property type="match status" value="1"/>
</dbReference>
<dbReference type="PIRSF" id="PIRSF002162">
    <property type="entry name" value="Ribosomal_L6"/>
    <property type="match status" value="1"/>
</dbReference>
<comment type="caution">
    <text evidence="11">The sequence shown here is derived from an EMBL/GenBank/DDBJ whole genome shotgun (WGS) entry which is preliminary data.</text>
</comment>
<feature type="domain" description="Large ribosomal subunit protein uL6 alpha-beta" evidence="10">
    <location>
        <begin position="90"/>
        <end position="164"/>
    </location>
</feature>
<dbReference type="InterPro" id="IPR002358">
    <property type="entry name" value="Ribosomal_uL6_CS"/>
</dbReference>
<evidence type="ECO:0000256" key="2">
    <source>
        <dbReference type="ARBA" id="ARBA00022730"/>
    </source>
</evidence>
<dbReference type="AlphaFoldDB" id="A0A8I0G7B8"/>
<evidence type="ECO:0000256" key="3">
    <source>
        <dbReference type="ARBA" id="ARBA00022884"/>
    </source>
</evidence>
<feature type="compositionally biased region" description="Basic and acidic residues" evidence="9">
    <location>
        <begin position="152"/>
        <end position="170"/>
    </location>
</feature>
<dbReference type="PRINTS" id="PR00059">
    <property type="entry name" value="RIBOSOMALL6"/>
</dbReference>
<keyword evidence="12" id="KW-1185">Reference proteome</keyword>
<dbReference type="InterPro" id="IPR019906">
    <property type="entry name" value="Ribosomal_uL6_bac-type"/>
</dbReference>
<dbReference type="GO" id="GO:0019843">
    <property type="term" value="F:rRNA binding"/>
    <property type="evidence" value="ECO:0007669"/>
    <property type="project" value="UniProtKB-UniRule"/>
</dbReference>
<evidence type="ECO:0000256" key="8">
    <source>
        <dbReference type="RuleBase" id="RU003870"/>
    </source>
</evidence>
<dbReference type="PROSITE" id="PS00525">
    <property type="entry name" value="RIBOSOMAL_L6_1"/>
    <property type="match status" value="1"/>
</dbReference>